<dbReference type="Pfam" id="PF02996">
    <property type="entry name" value="Prefoldin"/>
    <property type="match status" value="1"/>
</dbReference>
<dbReference type="OrthoDB" id="21413at2759"/>
<protein>
    <submittedName>
        <fullName evidence="3">Uncharacterized protein LOC115888682</fullName>
    </submittedName>
</protein>
<dbReference type="InterPro" id="IPR004127">
    <property type="entry name" value="Prefoldin_subunit_alpha"/>
</dbReference>
<dbReference type="SUPFAM" id="SSF46579">
    <property type="entry name" value="Prefoldin"/>
    <property type="match status" value="1"/>
</dbReference>
<name>A0A6J2YLP9_SITOR</name>
<organism evidence="2 3">
    <name type="scientific">Sitophilus oryzae</name>
    <name type="common">Rice weevil</name>
    <name type="synonym">Curculio oryzae</name>
    <dbReference type="NCBI Taxonomy" id="7048"/>
    <lineage>
        <taxon>Eukaryota</taxon>
        <taxon>Metazoa</taxon>
        <taxon>Ecdysozoa</taxon>
        <taxon>Arthropoda</taxon>
        <taxon>Hexapoda</taxon>
        <taxon>Insecta</taxon>
        <taxon>Pterygota</taxon>
        <taxon>Neoptera</taxon>
        <taxon>Endopterygota</taxon>
        <taxon>Coleoptera</taxon>
        <taxon>Polyphaga</taxon>
        <taxon>Cucujiformia</taxon>
        <taxon>Curculionidae</taxon>
        <taxon>Dryophthorinae</taxon>
        <taxon>Sitophilus</taxon>
    </lineage>
</organism>
<evidence type="ECO:0000313" key="2">
    <source>
        <dbReference type="Proteomes" id="UP000504635"/>
    </source>
</evidence>
<dbReference type="Proteomes" id="UP000504635">
    <property type="component" value="Unplaced"/>
</dbReference>
<gene>
    <name evidence="3" type="primary">LOC115888682</name>
</gene>
<proteinExistence type="predicted"/>
<evidence type="ECO:0000256" key="1">
    <source>
        <dbReference type="SAM" id="Coils"/>
    </source>
</evidence>
<dbReference type="RefSeq" id="XP_030764322.1">
    <property type="nucleotide sequence ID" value="XM_030908462.1"/>
</dbReference>
<feature type="coiled-coil region" evidence="1">
    <location>
        <begin position="26"/>
        <end position="53"/>
    </location>
</feature>
<dbReference type="GeneID" id="115888682"/>
<dbReference type="InterPro" id="IPR009053">
    <property type="entry name" value="Prefoldin"/>
</dbReference>
<accession>A0A6J2YLP9</accession>
<reference evidence="3" key="1">
    <citation type="submission" date="2025-08" db="UniProtKB">
        <authorList>
            <consortium name="RefSeq"/>
        </authorList>
    </citation>
    <scope>IDENTIFICATION</scope>
    <source>
        <tissue evidence="3">Gonads</tissue>
    </source>
</reference>
<keyword evidence="2" id="KW-1185">Reference proteome</keyword>
<dbReference type="InParanoid" id="A0A6J2YLP9"/>
<dbReference type="KEGG" id="soy:115888682"/>
<sequence>MAESIIELLSKRTEFLNLLDQDIDKNSALTEDIQKKIESLEETKRNITELGKEPEHFALIPLCKRLFMPGQIVHTGEYLIRYDAHPYSYSALRTKDQTIKHLDAQINSQQELLKKSELSVFQLEERKKILIGQNNEDFISGQVLEDAEYESISMEVANMPKEIQSDKGVAVKVGNYYEIFEYEEN</sequence>
<dbReference type="AlphaFoldDB" id="A0A6J2YLP9"/>
<dbReference type="Gene3D" id="1.10.287.370">
    <property type="match status" value="1"/>
</dbReference>
<evidence type="ECO:0000313" key="3">
    <source>
        <dbReference type="RefSeq" id="XP_030764322.1"/>
    </source>
</evidence>
<keyword evidence="1" id="KW-0175">Coiled coil</keyword>